<gene>
    <name evidence="2" type="ORF">N7G274_001091</name>
</gene>
<feature type="compositionally biased region" description="Basic and acidic residues" evidence="1">
    <location>
        <begin position="403"/>
        <end position="429"/>
    </location>
</feature>
<evidence type="ECO:0000313" key="2">
    <source>
        <dbReference type="EMBL" id="KAL2047072.1"/>
    </source>
</evidence>
<evidence type="ECO:0000313" key="3">
    <source>
        <dbReference type="Proteomes" id="UP001590950"/>
    </source>
</evidence>
<sequence length="580" mass="64832">MSKPIGGILPPDSPNSKENSKPMLTPVHTLPTEPVPMQPLVDADLFVLGVDPRWIAANARYRRAKTFNRDDVSAAVLECQRVVAMMAKDAKETNAAQKPVRLETNDVFQPSDDVKSEDSWHPESIYSIPEEFKEQEGNNPKDRDVDPRSITANLQNWIARITGNPGDLDDAEPERKPAVAMVEEPVKTEMDRLSLSNDEESETPSRPKSVHASSTEFKKHQDDRLNYHEFKRLLKVLIDSQIVRLIIDPEVWKEHLQDCTAEEREELYLAFFELFLYSTSDKQKWYELLSDGTSARSGNLLRFICERVQQGIVGSHDKNAKDSGRRQTSSLASSDSAIGRDNRNAWDHRPYFYGCGAKGRASETEGDATESNDYGEFGGVRLNTSFEESDDSGDSDGVNFRTIFEKSGESEESDGANRHTIFEKSDKSGGSDGVEFGTIFENPDEDGYNASFSESPSEISSPASPSWSALPYALYLLPTDEPIEARRRSSSPARLRIPNTTRLFLTQQEDDDILRGRRSLRYSPKIPLAFRQLVGPLGTAVKKPQPENEAGKADESTITSEKPEDLSLRDTEDNTDNAGI</sequence>
<feature type="region of interest" description="Disordered" evidence="1">
    <location>
        <begin position="534"/>
        <end position="580"/>
    </location>
</feature>
<feature type="compositionally biased region" description="Low complexity" evidence="1">
    <location>
        <begin position="450"/>
        <end position="464"/>
    </location>
</feature>
<feature type="region of interest" description="Disordered" evidence="1">
    <location>
        <begin position="1"/>
        <end position="31"/>
    </location>
</feature>
<protein>
    <submittedName>
        <fullName evidence="2">Uncharacterized protein</fullName>
    </submittedName>
</protein>
<reference evidence="2 3" key="1">
    <citation type="submission" date="2024-09" db="EMBL/GenBank/DDBJ databases">
        <title>Rethinking Asexuality: The Enigmatic Case of Functional Sexual Genes in Lepraria (Stereocaulaceae).</title>
        <authorList>
            <person name="Doellman M."/>
            <person name="Sun Y."/>
            <person name="Barcenas-Pena A."/>
            <person name="Lumbsch H.T."/>
            <person name="Grewe F."/>
        </authorList>
    </citation>
    <scope>NUCLEOTIDE SEQUENCE [LARGE SCALE GENOMIC DNA]</scope>
    <source>
        <strain evidence="2 3">Mercado 3170</strain>
    </source>
</reference>
<keyword evidence="3" id="KW-1185">Reference proteome</keyword>
<organism evidence="2 3">
    <name type="scientific">Stereocaulon virgatum</name>
    <dbReference type="NCBI Taxonomy" id="373712"/>
    <lineage>
        <taxon>Eukaryota</taxon>
        <taxon>Fungi</taxon>
        <taxon>Dikarya</taxon>
        <taxon>Ascomycota</taxon>
        <taxon>Pezizomycotina</taxon>
        <taxon>Lecanoromycetes</taxon>
        <taxon>OSLEUM clade</taxon>
        <taxon>Lecanoromycetidae</taxon>
        <taxon>Lecanorales</taxon>
        <taxon>Lecanorineae</taxon>
        <taxon>Stereocaulaceae</taxon>
        <taxon>Stereocaulon</taxon>
    </lineage>
</organism>
<comment type="caution">
    <text evidence="2">The sequence shown here is derived from an EMBL/GenBank/DDBJ whole genome shotgun (WGS) entry which is preliminary data.</text>
</comment>
<feature type="compositionally biased region" description="Polar residues" evidence="1">
    <location>
        <begin position="326"/>
        <end position="336"/>
    </location>
</feature>
<feature type="region of interest" description="Disordered" evidence="1">
    <location>
        <begin position="188"/>
        <end position="218"/>
    </location>
</feature>
<proteinExistence type="predicted"/>
<accession>A0ABR4AQL7</accession>
<feature type="compositionally biased region" description="Basic and acidic residues" evidence="1">
    <location>
        <begin position="315"/>
        <end position="325"/>
    </location>
</feature>
<feature type="compositionally biased region" description="Basic and acidic residues" evidence="1">
    <location>
        <begin position="544"/>
        <end position="572"/>
    </location>
</feature>
<name>A0ABR4AQL7_9LECA</name>
<dbReference type="Proteomes" id="UP001590950">
    <property type="component" value="Unassembled WGS sequence"/>
</dbReference>
<evidence type="ECO:0000256" key="1">
    <source>
        <dbReference type="SAM" id="MobiDB-lite"/>
    </source>
</evidence>
<dbReference type="EMBL" id="JBEFKJ010000003">
    <property type="protein sequence ID" value="KAL2047072.1"/>
    <property type="molecule type" value="Genomic_DNA"/>
</dbReference>
<feature type="region of interest" description="Disordered" evidence="1">
    <location>
        <begin position="359"/>
        <end position="464"/>
    </location>
</feature>
<feature type="region of interest" description="Disordered" evidence="1">
    <location>
        <begin position="315"/>
        <end position="342"/>
    </location>
</feature>